<comment type="caution">
    <text evidence="8">The sequence shown here is derived from an EMBL/GenBank/DDBJ whole genome shotgun (WGS) entry which is preliminary data.</text>
</comment>
<dbReference type="Gene3D" id="1.10.940.10">
    <property type="entry name" value="NusB-like"/>
    <property type="match status" value="1"/>
</dbReference>
<gene>
    <name evidence="6 8" type="primary">nusB</name>
    <name evidence="8" type="ORF">IAB05_02495</name>
</gene>
<dbReference type="GO" id="GO:0005829">
    <property type="term" value="C:cytosol"/>
    <property type="evidence" value="ECO:0007669"/>
    <property type="project" value="TreeGrafter"/>
</dbReference>
<dbReference type="Proteomes" id="UP000824094">
    <property type="component" value="Unassembled WGS sequence"/>
</dbReference>
<evidence type="ECO:0000256" key="4">
    <source>
        <dbReference type="ARBA" id="ARBA00023015"/>
    </source>
</evidence>
<dbReference type="InterPro" id="IPR006027">
    <property type="entry name" value="NusB_RsmB_TIM44"/>
</dbReference>
<sequence>MPNKVKTRRQSRESAYKLIYEYLFSGKLNDRTESIFTAEELPYSETEYIRTVYHGVAEHFDELKSVIEKYAVGFKPDRIFKADMAALMLAIYEMKYMPDIPMSVSISEAVELVKTFSTEKSPTFVNGLLASVYKELSNKQK</sequence>
<dbReference type="PANTHER" id="PTHR11078:SF3">
    <property type="entry name" value="ANTITERMINATION NUSB DOMAIN-CONTAINING PROTEIN"/>
    <property type="match status" value="1"/>
</dbReference>
<dbReference type="InterPro" id="IPR011605">
    <property type="entry name" value="NusB_fam"/>
</dbReference>
<evidence type="ECO:0000313" key="9">
    <source>
        <dbReference type="Proteomes" id="UP000824094"/>
    </source>
</evidence>
<accession>A0A9D1MHP6</accession>
<dbReference type="EMBL" id="DVNF01000077">
    <property type="protein sequence ID" value="HIU60243.1"/>
    <property type="molecule type" value="Genomic_DNA"/>
</dbReference>
<evidence type="ECO:0000259" key="7">
    <source>
        <dbReference type="Pfam" id="PF01029"/>
    </source>
</evidence>
<evidence type="ECO:0000256" key="3">
    <source>
        <dbReference type="ARBA" id="ARBA00022884"/>
    </source>
</evidence>
<evidence type="ECO:0000256" key="2">
    <source>
        <dbReference type="ARBA" id="ARBA00022814"/>
    </source>
</evidence>
<name>A0A9D1MHP6_9FIRM</name>
<keyword evidence="2 6" id="KW-0889">Transcription antitermination</keyword>
<evidence type="ECO:0000313" key="8">
    <source>
        <dbReference type="EMBL" id="HIU60243.1"/>
    </source>
</evidence>
<proteinExistence type="inferred from homology"/>
<protein>
    <recommendedName>
        <fullName evidence="6">Transcription antitermination protein NusB</fullName>
    </recommendedName>
    <alternativeName>
        <fullName evidence="6">Antitermination factor NusB</fullName>
    </alternativeName>
</protein>
<dbReference type="HAMAP" id="MF_00073">
    <property type="entry name" value="NusB"/>
    <property type="match status" value="1"/>
</dbReference>
<keyword evidence="3 6" id="KW-0694">RNA-binding</keyword>
<comment type="function">
    <text evidence="6">Involved in transcription antitermination. Required for transcription of ribosomal RNA (rRNA) genes. Binds specifically to the boxA antiterminator sequence of the ribosomal RNA (rrn) operons.</text>
</comment>
<dbReference type="GO" id="GO:0031564">
    <property type="term" value="P:transcription antitermination"/>
    <property type="evidence" value="ECO:0007669"/>
    <property type="project" value="UniProtKB-KW"/>
</dbReference>
<keyword evidence="5 6" id="KW-0804">Transcription</keyword>
<dbReference type="NCBIfam" id="TIGR01951">
    <property type="entry name" value="nusB"/>
    <property type="match status" value="1"/>
</dbReference>
<dbReference type="Pfam" id="PF01029">
    <property type="entry name" value="NusB"/>
    <property type="match status" value="1"/>
</dbReference>
<reference evidence="8" key="2">
    <citation type="journal article" date="2021" name="PeerJ">
        <title>Extensive microbial diversity within the chicken gut microbiome revealed by metagenomics and culture.</title>
        <authorList>
            <person name="Gilroy R."/>
            <person name="Ravi A."/>
            <person name="Getino M."/>
            <person name="Pursley I."/>
            <person name="Horton D.L."/>
            <person name="Alikhan N.F."/>
            <person name="Baker D."/>
            <person name="Gharbi K."/>
            <person name="Hall N."/>
            <person name="Watson M."/>
            <person name="Adriaenssens E.M."/>
            <person name="Foster-Nyarko E."/>
            <person name="Jarju S."/>
            <person name="Secka A."/>
            <person name="Antonio M."/>
            <person name="Oren A."/>
            <person name="Chaudhuri R.R."/>
            <person name="La Ragione R."/>
            <person name="Hildebrand F."/>
            <person name="Pallen M.J."/>
        </authorList>
    </citation>
    <scope>NUCLEOTIDE SEQUENCE</scope>
    <source>
        <strain evidence="8">18911</strain>
    </source>
</reference>
<dbReference type="SUPFAM" id="SSF48013">
    <property type="entry name" value="NusB-like"/>
    <property type="match status" value="1"/>
</dbReference>
<dbReference type="InterPro" id="IPR035926">
    <property type="entry name" value="NusB-like_sf"/>
</dbReference>
<dbReference type="AlphaFoldDB" id="A0A9D1MHP6"/>
<dbReference type="GO" id="GO:0003723">
    <property type="term" value="F:RNA binding"/>
    <property type="evidence" value="ECO:0007669"/>
    <property type="project" value="UniProtKB-UniRule"/>
</dbReference>
<comment type="similarity">
    <text evidence="1 6">Belongs to the NusB family.</text>
</comment>
<organism evidence="8 9">
    <name type="scientific">Candidatus Stercoripulliclostridium merdigallinarum</name>
    <dbReference type="NCBI Taxonomy" id="2840951"/>
    <lineage>
        <taxon>Bacteria</taxon>
        <taxon>Bacillati</taxon>
        <taxon>Bacillota</taxon>
        <taxon>Clostridia</taxon>
        <taxon>Eubacteriales</taxon>
        <taxon>Candidatus Stercoripulliclostridium</taxon>
    </lineage>
</organism>
<evidence type="ECO:0000256" key="5">
    <source>
        <dbReference type="ARBA" id="ARBA00023163"/>
    </source>
</evidence>
<reference evidence="8" key="1">
    <citation type="submission" date="2020-10" db="EMBL/GenBank/DDBJ databases">
        <authorList>
            <person name="Gilroy R."/>
        </authorList>
    </citation>
    <scope>NUCLEOTIDE SEQUENCE</scope>
    <source>
        <strain evidence="8">18911</strain>
    </source>
</reference>
<evidence type="ECO:0000256" key="1">
    <source>
        <dbReference type="ARBA" id="ARBA00005952"/>
    </source>
</evidence>
<dbReference type="GO" id="GO:0006353">
    <property type="term" value="P:DNA-templated transcription termination"/>
    <property type="evidence" value="ECO:0007669"/>
    <property type="project" value="UniProtKB-UniRule"/>
</dbReference>
<dbReference type="PANTHER" id="PTHR11078">
    <property type="entry name" value="N UTILIZATION SUBSTANCE PROTEIN B-RELATED"/>
    <property type="match status" value="1"/>
</dbReference>
<keyword evidence="4 6" id="KW-0805">Transcription regulation</keyword>
<feature type="domain" description="NusB/RsmB/TIM44" evidence="7">
    <location>
        <begin position="9"/>
        <end position="134"/>
    </location>
</feature>
<evidence type="ECO:0000256" key="6">
    <source>
        <dbReference type="HAMAP-Rule" id="MF_00073"/>
    </source>
</evidence>